<dbReference type="AlphaFoldDB" id="A0AA42RFC1"/>
<dbReference type="RefSeq" id="WP_128313992.1">
    <property type="nucleotide sequence ID" value="NZ_AP026370.1"/>
</dbReference>
<dbReference type="EMBL" id="JAOCIZ010000146">
    <property type="protein sequence ID" value="MDH1507677.1"/>
    <property type="molecule type" value="Genomic_DNA"/>
</dbReference>
<reference evidence="1" key="1">
    <citation type="submission" date="2022-09" db="EMBL/GenBank/DDBJ databases">
        <title>Intensive care unit water sources are persistently colonized with multi-drug resistant bacteria and are the site of extensive horizontal gene transfer of antibiotic resistance genes.</title>
        <authorList>
            <person name="Diorio-Toth L."/>
        </authorList>
    </citation>
    <scope>NUCLEOTIDE SEQUENCE</scope>
    <source>
        <strain evidence="1">GD03710</strain>
    </source>
</reference>
<evidence type="ECO:0000313" key="1">
    <source>
        <dbReference type="EMBL" id="MDH1507677.1"/>
    </source>
</evidence>
<comment type="caution">
    <text evidence="1">The sequence shown here is derived from an EMBL/GenBank/DDBJ whole genome shotgun (WGS) entry which is preliminary data.</text>
</comment>
<sequence>MGFFTRTKSVFKKSEASEALFQLMNRCNKFRLIPEKNVEPLSRALIERVWESAPDIYDGKFGQRPHKYAVVASALYSVIETGQEDGTNQQLIELLCLCLSSLLDELTENGILYPFTDLDKAFITKIKHSFEQYIATMDSAISKEYNSWGEWYVAFVDKCCELNPQISTDENGKSIIDFIDHKPLRRAFNDGVSPESVACAFAPEFDIRTFGR</sequence>
<accession>A0AA42RFC1</accession>
<dbReference type="Proteomes" id="UP001161704">
    <property type="component" value="Unassembled WGS sequence"/>
</dbReference>
<name>A0AA42RFC1_AERCA</name>
<gene>
    <name evidence="1" type="ORF">N5I20_21785</name>
</gene>
<proteinExistence type="predicted"/>
<protein>
    <submittedName>
        <fullName evidence="1">Uncharacterized protein</fullName>
    </submittedName>
</protein>
<organism evidence="1 2">
    <name type="scientific">Aeromonas caviae</name>
    <name type="common">Aeromonas punctata</name>
    <dbReference type="NCBI Taxonomy" id="648"/>
    <lineage>
        <taxon>Bacteria</taxon>
        <taxon>Pseudomonadati</taxon>
        <taxon>Pseudomonadota</taxon>
        <taxon>Gammaproteobacteria</taxon>
        <taxon>Aeromonadales</taxon>
        <taxon>Aeromonadaceae</taxon>
        <taxon>Aeromonas</taxon>
    </lineage>
</organism>
<evidence type="ECO:0000313" key="2">
    <source>
        <dbReference type="Proteomes" id="UP001161704"/>
    </source>
</evidence>